<keyword evidence="1" id="KW-1003">Cell membrane</keyword>
<dbReference type="Pfam" id="PF13416">
    <property type="entry name" value="SBP_bac_8"/>
    <property type="match status" value="1"/>
</dbReference>
<evidence type="ECO:0000256" key="4">
    <source>
        <dbReference type="ARBA" id="ARBA00023139"/>
    </source>
</evidence>
<comment type="caution">
    <text evidence="7">The sequence shown here is derived from an EMBL/GenBank/DDBJ whole genome shotgun (WGS) entry which is preliminary data.</text>
</comment>
<dbReference type="AlphaFoldDB" id="A0A2M9CJL1"/>
<dbReference type="EMBL" id="PGFF01000001">
    <property type="protein sequence ID" value="PJJ72087.1"/>
    <property type="molecule type" value="Genomic_DNA"/>
</dbReference>
<dbReference type="InterPro" id="IPR050490">
    <property type="entry name" value="Bact_solute-bd_prot1"/>
</dbReference>
<organism evidence="7 8">
    <name type="scientific">Diaminobutyricimonas aerilata</name>
    <dbReference type="NCBI Taxonomy" id="1162967"/>
    <lineage>
        <taxon>Bacteria</taxon>
        <taxon>Bacillati</taxon>
        <taxon>Actinomycetota</taxon>
        <taxon>Actinomycetes</taxon>
        <taxon>Micrococcales</taxon>
        <taxon>Microbacteriaceae</taxon>
        <taxon>Diaminobutyricimonas</taxon>
    </lineage>
</organism>
<evidence type="ECO:0000313" key="8">
    <source>
        <dbReference type="Proteomes" id="UP000228758"/>
    </source>
</evidence>
<dbReference type="RefSeq" id="WP_157802272.1">
    <property type="nucleotide sequence ID" value="NZ_PGFF01000001.1"/>
</dbReference>
<gene>
    <name evidence="7" type="ORF">CLV46_1650</name>
</gene>
<evidence type="ECO:0000256" key="5">
    <source>
        <dbReference type="ARBA" id="ARBA00023288"/>
    </source>
</evidence>
<evidence type="ECO:0000256" key="2">
    <source>
        <dbReference type="ARBA" id="ARBA00022729"/>
    </source>
</evidence>
<keyword evidence="8" id="KW-1185">Reference proteome</keyword>
<evidence type="ECO:0000256" key="3">
    <source>
        <dbReference type="ARBA" id="ARBA00023136"/>
    </source>
</evidence>
<keyword evidence="5" id="KW-0449">Lipoprotein</keyword>
<dbReference type="SUPFAM" id="SSF53850">
    <property type="entry name" value="Periplasmic binding protein-like II"/>
    <property type="match status" value="1"/>
</dbReference>
<evidence type="ECO:0000256" key="6">
    <source>
        <dbReference type="SAM" id="SignalP"/>
    </source>
</evidence>
<dbReference type="InterPro" id="IPR006059">
    <property type="entry name" value="SBP"/>
</dbReference>
<proteinExistence type="predicted"/>
<dbReference type="Proteomes" id="UP000228758">
    <property type="component" value="Unassembled WGS sequence"/>
</dbReference>
<evidence type="ECO:0000256" key="1">
    <source>
        <dbReference type="ARBA" id="ARBA00022475"/>
    </source>
</evidence>
<keyword evidence="3" id="KW-0472">Membrane</keyword>
<dbReference type="OrthoDB" id="8478044at2"/>
<name>A0A2M9CJL1_9MICO</name>
<keyword evidence="2 6" id="KW-0732">Signal</keyword>
<protein>
    <submittedName>
        <fullName evidence="7">Raffinose/stachyose/melibiose transport system substrate-binding protein</fullName>
    </submittedName>
</protein>
<keyword evidence="4" id="KW-0564">Palmitate</keyword>
<feature type="signal peptide" evidence="6">
    <location>
        <begin position="1"/>
        <end position="27"/>
    </location>
</feature>
<feature type="chain" id="PRO_5014889746" evidence="6">
    <location>
        <begin position="28"/>
        <end position="420"/>
    </location>
</feature>
<dbReference type="PROSITE" id="PS51257">
    <property type="entry name" value="PROKAR_LIPOPROTEIN"/>
    <property type="match status" value="1"/>
</dbReference>
<sequence>MKSRSRSATAALTAGVTALMLSSCAGGASDSGKVTLEFQTAQAADSPLLAVLTEITEQFESENPGVDIDLKTGGNDYESQIKVRLAARNPPDIWATHGWSLLRYGQFLAPLQDEPWAEHFNPALAPVMKNDDGEFFALPVDTAVSGLIVNETVLERAGLSADDITDWDSFLAAAEAVAATGAVPLTLAGSKDGSAGNVVDWLAPGAFDEDQLASFEKGEFDADGYEKILAVLETFRSKGWINPDYSSATGDDMARSLAQDRAAFALSSNVLVTQALSYAPGARLAFVPVPAMNGTESYLIGGENTAFGAARDGDHLDEAKEYLAYLAQPENDAALAQATGSIPGLTNVEADLGVLQPSYEKWVEPGTVPLRPFFDRAYLPNGMWNTVVTTADSVIAGQSSPADSTKKVADDFATLYKEAE</sequence>
<dbReference type="Gene3D" id="3.40.190.10">
    <property type="entry name" value="Periplasmic binding protein-like II"/>
    <property type="match status" value="2"/>
</dbReference>
<dbReference type="PANTHER" id="PTHR43649:SF33">
    <property type="entry name" value="POLYGALACTURONAN_RHAMNOGALACTURONAN-BINDING PROTEIN YTCQ"/>
    <property type="match status" value="1"/>
</dbReference>
<dbReference type="PANTHER" id="PTHR43649">
    <property type="entry name" value="ARABINOSE-BINDING PROTEIN-RELATED"/>
    <property type="match status" value="1"/>
</dbReference>
<evidence type="ECO:0000313" key="7">
    <source>
        <dbReference type="EMBL" id="PJJ72087.1"/>
    </source>
</evidence>
<accession>A0A2M9CJL1</accession>
<reference evidence="7 8" key="1">
    <citation type="submission" date="2017-11" db="EMBL/GenBank/DDBJ databases">
        <title>Genomic Encyclopedia of Archaeal and Bacterial Type Strains, Phase II (KMG-II): From Individual Species to Whole Genera.</title>
        <authorList>
            <person name="Goeker M."/>
        </authorList>
    </citation>
    <scope>NUCLEOTIDE SEQUENCE [LARGE SCALE GENOMIC DNA]</scope>
    <source>
        <strain evidence="7 8">DSM 27393</strain>
    </source>
</reference>